<keyword evidence="4" id="KW-1185">Reference proteome</keyword>
<gene>
    <name evidence="3" type="primary">prfB_3</name>
    <name evidence="3" type="ORF">Pla123a_30010</name>
</gene>
<evidence type="ECO:0000256" key="1">
    <source>
        <dbReference type="ARBA" id="ARBA00010835"/>
    </source>
</evidence>
<evidence type="ECO:0000313" key="3">
    <source>
        <dbReference type="EMBL" id="TWT75492.1"/>
    </source>
</evidence>
<dbReference type="RefSeq" id="WP_146588302.1">
    <property type="nucleotide sequence ID" value="NZ_SJPO01000007.1"/>
</dbReference>
<organism evidence="3 4">
    <name type="scientific">Posidoniimonas polymericola</name>
    <dbReference type="NCBI Taxonomy" id="2528002"/>
    <lineage>
        <taxon>Bacteria</taxon>
        <taxon>Pseudomonadati</taxon>
        <taxon>Planctomycetota</taxon>
        <taxon>Planctomycetia</taxon>
        <taxon>Pirellulales</taxon>
        <taxon>Lacipirellulaceae</taxon>
        <taxon>Posidoniimonas</taxon>
    </lineage>
</organism>
<dbReference type="PANTHER" id="PTHR43804:SF6">
    <property type="entry name" value="CLASS I PEPTIDE CHAIN RELEASE FACTOR"/>
    <property type="match status" value="1"/>
</dbReference>
<dbReference type="EMBL" id="SJPO01000007">
    <property type="protein sequence ID" value="TWT75492.1"/>
    <property type="molecule type" value="Genomic_DNA"/>
</dbReference>
<reference evidence="3 4" key="1">
    <citation type="submission" date="2019-02" db="EMBL/GenBank/DDBJ databases">
        <title>Deep-cultivation of Planctomycetes and their phenomic and genomic characterization uncovers novel biology.</title>
        <authorList>
            <person name="Wiegand S."/>
            <person name="Jogler M."/>
            <person name="Boedeker C."/>
            <person name="Pinto D."/>
            <person name="Vollmers J."/>
            <person name="Rivas-Marin E."/>
            <person name="Kohn T."/>
            <person name="Peeters S.H."/>
            <person name="Heuer A."/>
            <person name="Rast P."/>
            <person name="Oberbeckmann S."/>
            <person name="Bunk B."/>
            <person name="Jeske O."/>
            <person name="Meyerdierks A."/>
            <person name="Storesund J.E."/>
            <person name="Kallscheuer N."/>
            <person name="Luecker S."/>
            <person name="Lage O.M."/>
            <person name="Pohl T."/>
            <person name="Merkel B.J."/>
            <person name="Hornburger P."/>
            <person name="Mueller R.-W."/>
            <person name="Bruemmer F."/>
            <person name="Labrenz M."/>
            <person name="Spormann A.M."/>
            <person name="Op Den Camp H."/>
            <person name="Overmann J."/>
            <person name="Amann R."/>
            <person name="Jetten M.S.M."/>
            <person name="Mascher T."/>
            <person name="Medema M.H."/>
            <person name="Devos D.P."/>
            <person name="Kaster A.-K."/>
            <person name="Ovreas L."/>
            <person name="Rohde M."/>
            <person name="Galperin M.Y."/>
            <person name="Jogler C."/>
        </authorList>
    </citation>
    <scope>NUCLEOTIDE SEQUENCE [LARGE SCALE GENOMIC DNA]</scope>
    <source>
        <strain evidence="3 4">Pla123a</strain>
    </source>
</reference>
<dbReference type="InterPro" id="IPR045853">
    <property type="entry name" value="Pep_chain_release_fac_I_sf"/>
</dbReference>
<dbReference type="InterPro" id="IPR050057">
    <property type="entry name" value="Prokaryotic/Mito_RF"/>
</dbReference>
<dbReference type="InterPro" id="IPR000352">
    <property type="entry name" value="Pep_chain_release_fac_I"/>
</dbReference>
<dbReference type="GO" id="GO:0003747">
    <property type="term" value="F:translation release factor activity"/>
    <property type="evidence" value="ECO:0007669"/>
    <property type="project" value="InterPro"/>
</dbReference>
<dbReference type="Pfam" id="PF00472">
    <property type="entry name" value="RF-1"/>
    <property type="match status" value="1"/>
</dbReference>
<dbReference type="Proteomes" id="UP000318478">
    <property type="component" value="Unassembled WGS sequence"/>
</dbReference>
<comment type="similarity">
    <text evidence="1">Belongs to the prokaryotic/mitochondrial release factor family.</text>
</comment>
<evidence type="ECO:0000259" key="2">
    <source>
        <dbReference type="Pfam" id="PF00472"/>
    </source>
</evidence>
<accession>A0A5C5YKU5</accession>
<proteinExistence type="inferred from homology"/>
<dbReference type="OrthoDB" id="9815709at2"/>
<dbReference type="PANTHER" id="PTHR43804">
    <property type="entry name" value="LD18447P"/>
    <property type="match status" value="1"/>
</dbReference>
<name>A0A5C5YKU5_9BACT</name>
<dbReference type="AlphaFoldDB" id="A0A5C5YKU5"/>
<sequence>MDVGSPHPATLPEDQLRQACQTQRLRRSGPGGQHRNKVETAVVLTHGPTGIAAEANERRSQADNLASALFRLRVKLAIATRVAAAATESQYPSDLWRSRLRGGKLAINPAHADFPALLAEALDVLSASEWDDRTAAERLSITRTQLVRFLQLEPAALALLNDRRQALGLRPLR</sequence>
<comment type="caution">
    <text evidence="3">The sequence shown here is derived from an EMBL/GenBank/DDBJ whole genome shotgun (WGS) entry which is preliminary data.</text>
</comment>
<evidence type="ECO:0000313" key="4">
    <source>
        <dbReference type="Proteomes" id="UP000318478"/>
    </source>
</evidence>
<dbReference type="Gene3D" id="3.30.160.20">
    <property type="match status" value="1"/>
</dbReference>
<protein>
    <submittedName>
        <fullName evidence="3">Peptide chain release factor 2</fullName>
    </submittedName>
</protein>
<feature type="domain" description="Prokaryotic-type class I peptide chain release factors" evidence="2">
    <location>
        <begin position="21"/>
        <end position="79"/>
    </location>
</feature>
<dbReference type="SUPFAM" id="SSF75620">
    <property type="entry name" value="Release factor"/>
    <property type="match status" value="1"/>
</dbReference>